<evidence type="ECO:0000313" key="2">
    <source>
        <dbReference type="Proteomes" id="UP001152519"/>
    </source>
</evidence>
<dbReference type="Proteomes" id="UP001152519">
    <property type="component" value="Unassembled WGS sequence"/>
</dbReference>
<organism evidence="1 2">
    <name type="scientific">Actinacidiphila cocklensis</name>
    <dbReference type="NCBI Taxonomy" id="887465"/>
    <lineage>
        <taxon>Bacteria</taxon>
        <taxon>Bacillati</taxon>
        <taxon>Actinomycetota</taxon>
        <taxon>Actinomycetes</taxon>
        <taxon>Kitasatosporales</taxon>
        <taxon>Streptomycetaceae</taxon>
        <taxon>Actinacidiphila</taxon>
    </lineage>
</organism>
<gene>
    <name evidence="1" type="ORF">SCOCK_60200</name>
</gene>
<comment type="caution">
    <text evidence="1">The sequence shown here is derived from an EMBL/GenBank/DDBJ whole genome shotgun (WGS) entry which is preliminary data.</text>
</comment>
<evidence type="ECO:0000313" key="1">
    <source>
        <dbReference type="EMBL" id="CAG6397867.1"/>
    </source>
</evidence>
<protein>
    <submittedName>
        <fullName evidence="1">Uncharacterized protein</fullName>
    </submittedName>
</protein>
<accession>A0A9W4DWU7</accession>
<dbReference type="EMBL" id="CAJSLV010000092">
    <property type="protein sequence ID" value="CAG6397867.1"/>
    <property type="molecule type" value="Genomic_DNA"/>
</dbReference>
<name>A0A9W4DWU7_9ACTN</name>
<dbReference type="AlphaFoldDB" id="A0A9W4DWU7"/>
<keyword evidence="2" id="KW-1185">Reference proteome</keyword>
<proteinExistence type="predicted"/>
<reference evidence="1" key="1">
    <citation type="submission" date="2021-05" db="EMBL/GenBank/DDBJ databases">
        <authorList>
            <person name="Arsene-Ploetze F."/>
        </authorList>
    </citation>
    <scope>NUCLEOTIDE SEQUENCE</scope>
    <source>
        <strain evidence="1">DSM 42138</strain>
    </source>
</reference>
<sequence>MALLCPFFPVVWHGYGTRPTNWSRQQLSPKPMTWGFAMERMTGIEPAL</sequence>